<dbReference type="AlphaFoldDB" id="A0A7W9BD57"/>
<dbReference type="SUPFAM" id="SSF48452">
    <property type="entry name" value="TPR-like"/>
    <property type="match status" value="1"/>
</dbReference>
<dbReference type="Gene3D" id="1.25.40.10">
    <property type="entry name" value="Tetratricopeptide repeat domain"/>
    <property type="match status" value="1"/>
</dbReference>
<sequence>MTALLLLLLAQAAPAPASDNGARCLDLVRTDPAAALVQAARAPLANTVEGGRCEGLANAALSRWGAAAVAFETAARAAAATKDDEAARLWAQAGNARLAGGDASGALAALDSAVAAGTLAAEPLGQVRLDRARARVATGDNDGAREDINAALPALDGDPVAWLLSATLARRAGDVPRARHDIGEALRRSPDDAGVQLEAGNIAALARDEAAARAAWAEAARLAPNGPEGRAALAALRQFDPASPQ</sequence>
<dbReference type="EMBL" id="JACIJK010000005">
    <property type="protein sequence ID" value="MBB5714992.1"/>
    <property type="molecule type" value="Genomic_DNA"/>
</dbReference>
<gene>
    <name evidence="2" type="ORF">FHS94_001833</name>
</gene>
<accession>A0A7W9BD57</accession>
<keyword evidence="3" id="KW-1185">Reference proteome</keyword>
<evidence type="ECO:0000256" key="1">
    <source>
        <dbReference type="SAM" id="SignalP"/>
    </source>
</evidence>
<name>A0A7W9BD57_9SPHN</name>
<evidence type="ECO:0000313" key="3">
    <source>
        <dbReference type="Proteomes" id="UP000546200"/>
    </source>
</evidence>
<proteinExistence type="predicted"/>
<protein>
    <submittedName>
        <fullName evidence="2">Tetratricopeptide (TPR) repeat protein</fullName>
    </submittedName>
</protein>
<comment type="caution">
    <text evidence="2">The sequence shown here is derived from an EMBL/GenBank/DDBJ whole genome shotgun (WGS) entry which is preliminary data.</text>
</comment>
<reference evidence="2 3" key="1">
    <citation type="submission" date="2020-08" db="EMBL/GenBank/DDBJ databases">
        <title>Genomic Encyclopedia of Type Strains, Phase IV (KMG-IV): sequencing the most valuable type-strain genomes for metagenomic binning, comparative biology and taxonomic classification.</title>
        <authorList>
            <person name="Goeker M."/>
        </authorList>
    </citation>
    <scope>NUCLEOTIDE SEQUENCE [LARGE SCALE GENOMIC DNA]</scope>
    <source>
        <strain evidence="2 3">DSM 100044</strain>
    </source>
</reference>
<feature type="signal peptide" evidence="1">
    <location>
        <begin position="1"/>
        <end position="17"/>
    </location>
</feature>
<dbReference type="InterPro" id="IPR011990">
    <property type="entry name" value="TPR-like_helical_dom_sf"/>
</dbReference>
<evidence type="ECO:0000313" key="2">
    <source>
        <dbReference type="EMBL" id="MBB5714992.1"/>
    </source>
</evidence>
<feature type="chain" id="PRO_5031562657" evidence="1">
    <location>
        <begin position="18"/>
        <end position="245"/>
    </location>
</feature>
<dbReference type="RefSeq" id="WP_184056891.1">
    <property type="nucleotide sequence ID" value="NZ_JACIJK010000005.1"/>
</dbReference>
<keyword evidence="1" id="KW-0732">Signal</keyword>
<dbReference type="Proteomes" id="UP000546200">
    <property type="component" value="Unassembled WGS sequence"/>
</dbReference>
<organism evidence="2 3">
    <name type="scientific">Sphingomonas aerophila</name>
    <dbReference type="NCBI Taxonomy" id="1344948"/>
    <lineage>
        <taxon>Bacteria</taxon>
        <taxon>Pseudomonadati</taxon>
        <taxon>Pseudomonadota</taxon>
        <taxon>Alphaproteobacteria</taxon>
        <taxon>Sphingomonadales</taxon>
        <taxon>Sphingomonadaceae</taxon>
        <taxon>Sphingomonas</taxon>
    </lineage>
</organism>